<evidence type="ECO:0000313" key="2">
    <source>
        <dbReference type="Proteomes" id="UP001472677"/>
    </source>
</evidence>
<name>A0ABR2A669_9ROSI</name>
<organism evidence="1 2">
    <name type="scientific">Hibiscus sabdariffa</name>
    <name type="common">roselle</name>
    <dbReference type="NCBI Taxonomy" id="183260"/>
    <lineage>
        <taxon>Eukaryota</taxon>
        <taxon>Viridiplantae</taxon>
        <taxon>Streptophyta</taxon>
        <taxon>Embryophyta</taxon>
        <taxon>Tracheophyta</taxon>
        <taxon>Spermatophyta</taxon>
        <taxon>Magnoliopsida</taxon>
        <taxon>eudicotyledons</taxon>
        <taxon>Gunneridae</taxon>
        <taxon>Pentapetalae</taxon>
        <taxon>rosids</taxon>
        <taxon>malvids</taxon>
        <taxon>Malvales</taxon>
        <taxon>Malvaceae</taxon>
        <taxon>Malvoideae</taxon>
        <taxon>Hibiscus</taxon>
    </lineage>
</organism>
<evidence type="ECO:0000313" key="1">
    <source>
        <dbReference type="EMBL" id="KAK8488192.1"/>
    </source>
</evidence>
<protein>
    <recommendedName>
        <fullName evidence="3">Reverse transcriptase domain-containing protein</fullName>
    </recommendedName>
</protein>
<dbReference type="Proteomes" id="UP001472677">
    <property type="component" value="Unassembled WGS sequence"/>
</dbReference>
<accession>A0ABR2A669</accession>
<comment type="caution">
    <text evidence="1">The sequence shown here is derived from an EMBL/GenBank/DDBJ whole genome shotgun (WGS) entry which is preliminary data.</text>
</comment>
<sequence length="108" mass="12229">MMSMLKDVNGNWCFDGDPSICSMIQGAFDGNSLDLKLNRTTLAHIPKIANLETFVDLRPISFFQVLYKMLTKVIVRRFENVMPSLIGPTQTSFLKERSISENICNTPI</sequence>
<gene>
    <name evidence="1" type="ORF">V6N12_044876</name>
</gene>
<evidence type="ECO:0008006" key="3">
    <source>
        <dbReference type="Google" id="ProtNLM"/>
    </source>
</evidence>
<reference evidence="1 2" key="1">
    <citation type="journal article" date="2024" name="G3 (Bethesda)">
        <title>Genome assembly of Hibiscus sabdariffa L. provides insights into metabolisms of medicinal natural products.</title>
        <authorList>
            <person name="Kim T."/>
        </authorList>
    </citation>
    <scope>NUCLEOTIDE SEQUENCE [LARGE SCALE GENOMIC DNA]</scope>
    <source>
        <strain evidence="1">TK-2024</strain>
        <tissue evidence="1">Old leaves</tissue>
    </source>
</reference>
<proteinExistence type="predicted"/>
<keyword evidence="2" id="KW-1185">Reference proteome</keyword>
<dbReference type="EMBL" id="JBBPBM010001025">
    <property type="protein sequence ID" value="KAK8488192.1"/>
    <property type="molecule type" value="Genomic_DNA"/>
</dbReference>